<accession>A0A420I2C1</accession>
<evidence type="ECO:0000256" key="11">
    <source>
        <dbReference type="ARBA" id="ARBA00033064"/>
    </source>
</evidence>
<keyword evidence="8" id="KW-0350">Heme biosynthesis</keyword>
<evidence type="ECO:0000256" key="2">
    <source>
        <dbReference type="ARBA" id="ARBA00002869"/>
    </source>
</evidence>
<dbReference type="InterPro" id="IPR022418">
    <property type="entry name" value="Porphobilinogen_deaminase_C"/>
</dbReference>
<gene>
    <name evidence="15" type="ORF">GcC1_136008</name>
</gene>
<dbReference type="Pfam" id="PF01379">
    <property type="entry name" value="Porphobil_deam"/>
    <property type="match status" value="1"/>
</dbReference>
<dbReference type="InterPro" id="IPR022417">
    <property type="entry name" value="Porphobilin_deaminase_N"/>
</dbReference>
<dbReference type="CDD" id="cd13645">
    <property type="entry name" value="PBP2_HuPBGD_like"/>
    <property type="match status" value="1"/>
</dbReference>
<comment type="similarity">
    <text evidence="4">Belongs to the HMBS family.</text>
</comment>
<evidence type="ECO:0000256" key="1">
    <source>
        <dbReference type="ARBA" id="ARBA00001916"/>
    </source>
</evidence>
<dbReference type="Gene3D" id="3.40.190.10">
    <property type="entry name" value="Periplasmic binding protein-like II"/>
    <property type="match status" value="2"/>
</dbReference>
<reference evidence="15 16" key="1">
    <citation type="journal article" date="2018" name="BMC Genomics">
        <title>Comparative genome analyses reveal sequence features reflecting distinct modes of host-adaptation between dicot and monocot powdery mildew.</title>
        <authorList>
            <person name="Wu Y."/>
            <person name="Ma X."/>
            <person name="Pan Z."/>
            <person name="Kale S.D."/>
            <person name="Song Y."/>
            <person name="King H."/>
            <person name="Zhang Q."/>
            <person name="Presley C."/>
            <person name="Deng X."/>
            <person name="Wei C.I."/>
            <person name="Xiao S."/>
        </authorList>
    </citation>
    <scope>NUCLEOTIDE SEQUENCE [LARGE SCALE GENOMIC DNA]</scope>
    <source>
        <strain evidence="15">UCSC1</strain>
    </source>
</reference>
<feature type="domain" description="Porphobilinogen deaminase N-terminal" evidence="13">
    <location>
        <begin position="19"/>
        <end position="231"/>
    </location>
</feature>
<dbReference type="InterPro" id="IPR022419">
    <property type="entry name" value="Porphobilin_deaminase_cofac_BS"/>
</dbReference>
<organism evidence="15 16">
    <name type="scientific">Golovinomyces cichoracearum</name>
    <dbReference type="NCBI Taxonomy" id="62708"/>
    <lineage>
        <taxon>Eukaryota</taxon>
        <taxon>Fungi</taxon>
        <taxon>Dikarya</taxon>
        <taxon>Ascomycota</taxon>
        <taxon>Pezizomycotina</taxon>
        <taxon>Leotiomycetes</taxon>
        <taxon>Erysiphales</taxon>
        <taxon>Erysiphaceae</taxon>
        <taxon>Golovinomyces</taxon>
    </lineage>
</organism>
<comment type="pathway">
    <text evidence="3">Porphyrin-containing compound metabolism; protoporphyrin-IX biosynthesis; coproporphyrinogen-III from 5-aminolevulinate: step 2/4.</text>
</comment>
<dbReference type="InterPro" id="IPR036803">
    <property type="entry name" value="Porphobilinogen_deaminase_C_sf"/>
</dbReference>
<comment type="caution">
    <text evidence="15">The sequence shown here is derived from an EMBL/GenBank/DDBJ whole genome shotgun (WGS) entry which is preliminary data.</text>
</comment>
<keyword evidence="9" id="KW-0627">Porphyrin biosynthesis</keyword>
<comment type="cofactor">
    <cofactor evidence="1">
        <name>dipyrromethane</name>
        <dbReference type="ChEBI" id="CHEBI:60342"/>
    </cofactor>
</comment>
<evidence type="ECO:0000313" key="16">
    <source>
        <dbReference type="Proteomes" id="UP000285405"/>
    </source>
</evidence>
<dbReference type="PRINTS" id="PR00151">
    <property type="entry name" value="PORPHBDMNASE"/>
</dbReference>
<dbReference type="FunFam" id="3.40.190.10:FF:000086">
    <property type="entry name" value="Probable porphobilinogen deaminase"/>
    <property type="match status" value="1"/>
</dbReference>
<dbReference type="GO" id="GO:0004418">
    <property type="term" value="F:hydroxymethylbilane synthase activity"/>
    <property type="evidence" value="ECO:0007669"/>
    <property type="project" value="UniProtKB-EC"/>
</dbReference>
<evidence type="ECO:0000256" key="3">
    <source>
        <dbReference type="ARBA" id="ARBA00004735"/>
    </source>
</evidence>
<dbReference type="Pfam" id="PF03900">
    <property type="entry name" value="Porphobil_deamC"/>
    <property type="match status" value="1"/>
</dbReference>
<dbReference type="NCBIfam" id="TIGR00212">
    <property type="entry name" value="hemC"/>
    <property type="match status" value="1"/>
</dbReference>
<dbReference type="EMBL" id="MCBR01013685">
    <property type="protein sequence ID" value="RKF63781.1"/>
    <property type="molecule type" value="Genomic_DNA"/>
</dbReference>
<dbReference type="FunFam" id="3.40.190.10:FF:000005">
    <property type="entry name" value="Porphobilinogen deaminase"/>
    <property type="match status" value="1"/>
</dbReference>
<dbReference type="PROSITE" id="PS00533">
    <property type="entry name" value="PORPHOBILINOGEN_DEAM"/>
    <property type="match status" value="1"/>
</dbReference>
<evidence type="ECO:0000256" key="10">
    <source>
        <dbReference type="ARBA" id="ARBA00030685"/>
    </source>
</evidence>
<comment type="function">
    <text evidence="2">Tetrapolymerization of the monopyrrole PBG into the hydroxymethylbilane pre-uroporphyrinogen in several discrete steps.</text>
</comment>
<evidence type="ECO:0000256" key="4">
    <source>
        <dbReference type="ARBA" id="ARBA00005638"/>
    </source>
</evidence>
<sequence>MTAILEELRAKKNRARKFNVGTRKSALAMIQAEIVHTDLKKSYPDTYFEIHPMNTMGDKDQTTALSKFGTKALWTSELEAQLLDGSLDMIVHCLKDLPTKLPDKCIIGCILEREDPRDVLIMKKGLTQKSLAELPDGAVVGTSSLRRSSQIKRNYPNLKLKDVRGNVGSRLNKLDADDGGYSCLILAAAGIKRMGWDSRITSYLESKSDGHYYAVGQGALAIEIREGDDETLSLIKILSNQASTLATLAERSLMRSLEGGCSVPIGVESTWVENDRLMIRAIVVSLDGSRCVQTERVGHVLNIDEAEGFGQRIAEDLMEKGAVTILDEIKNNQHVTV</sequence>
<proteinExistence type="inferred from homology"/>
<protein>
    <recommendedName>
        <fullName evidence="6">Porphobilinogen deaminase</fullName>
        <ecNumber evidence="5">2.5.1.61</ecNumber>
    </recommendedName>
    <alternativeName>
        <fullName evidence="11">Hydroxymethylbilane synthase</fullName>
    </alternativeName>
    <alternativeName>
        <fullName evidence="10">Pre-uroporphyrinogen synthase</fullName>
    </alternativeName>
</protein>
<comment type="catalytic activity">
    <reaction evidence="12">
        <text>4 porphobilinogen + H2O = hydroxymethylbilane + 4 NH4(+)</text>
        <dbReference type="Rhea" id="RHEA:13185"/>
        <dbReference type="ChEBI" id="CHEBI:15377"/>
        <dbReference type="ChEBI" id="CHEBI:28938"/>
        <dbReference type="ChEBI" id="CHEBI:57845"/>
        <dbReference type="ChEBI" id="CHEBI:58126"/>
        <dbReference type="EC" id="2.5.1.61"/>
    </reaction>
</comment>
<dbReference type="PANTHER" id="PTHR11557">
    <property type="entry name" value="PORPHOBILINOGEN DEAMINASE"/>
    <property type="match status" value="1"/>
</dbReference>
<dbReference type="Proteomes" id="UP000285405">
    <property type="component" value="Unassembled WGS sequence"/>
</dbReference>
<name>A0A420I2C1_9PEZI</name>
<dbReference type="HAMAP" id="MF_00260">
    <property type="entry name" value="Porphobil_deam"/>
    <property type="match status" value="1"/>
</dbReference>
<evidence type="ECO:0000256" key="7">
    <source>
        <dbReference type="ARBA" id="ARBA00022679"/>
    </source>
</evidence>
<dbReference type="GO" id="GO:0006782">
    <property type="term" value="P:protoporphyrinogen IX biosynthetic process"/>
    <property type="evidence" value="ECO:0007669"/>
    <property type="project" value="UniProtKB-UniPathway"/>
</dbReference>
<evidence type="ECO:0000256" key="6">
    <source>
        <dbReference type="ARBA" id="ARBA00016519"/>
    </source>
</evidence>
<evidence type="ECO:0000313" key="15">
    <source>
        <dbReference type="EMBL" id="RKF63781.1"/>
    </source>
</evidence>
<feature type="domain" description="Porphobilinogen deaminase C-terminal" evidence="14">
    <location>
        <begin position="245"/>
        <end position="318"/>
    </location>
</feature>
<evidence type="ECO:0000259" key="13">
    <source>
        <dbReference type="Pfam" id="PF01379"/>
    </source>
</evidence>
<dbReference type="Gene3D" id="3.30.160.40">
    <property type="entry name" value="Porphobilinogen deaminase, C-terminal domain"/>
    <property type="match status" value="1"/>
</dbReference>
<evidence type="ECO:0000256" key="8">
    <source>
        <dbReference type="ARBA" id="ARBA00023133"/>
    </source>
</evidence>
<evidence type="ECO:0000256" key="9">
    <source>
        <dbReference type="ARBA" id="ARBA00023244"/>
    </source>
</evidence>
<dbReference type="FunFam" id="3.30.160.40:FF:000002">
    <property type="entry name" value="Porphobilinogen deaminase"/>
    <property type="match status" value="1"/>
</dbReference>
<keyword evidence="7" id="KW-0808">Transferase</keyword>
<dbReference type="AlphaFoldDB" id="A0A420I2C1"/>
<dbReference type="SUPFAM" id="SSF53850">
    <property type="entry name" value="Periplasmic binding protein-like II"/>
    <property type="match status" value="1"/>
</dbReference>
<dbReference type="PIRSF" id="PIRSF001438">
    <property type="entry name" value="4pyrrol_synth_OHMeBilane_synth"/>
    <property type="match status" value="1"/>
</dbReference>
<dbReference type="SUPFAM" id="SSF54782">
    <property type="entry name" value="Porphobilinogen deaminase (hydroxymethylbilane synthase), C-terminal domain"/>
    <property type="match status" value="1"/>
</dbReference>
<dbReference type="UniPathway" id="UPA00251">
    <property type="reaction ID" value="UER00319"/>
</dbReference>
<dbReference type="PANTHER" id="PTHR11557:SF0">
    <property type="entry name" value="PORPHOBILINOGEN DEAMINASE"/>
    <property type="match status" value="1"/>
</dbReference>
<dbReference type="GO" id="GO:0005737">
    <property type="term" value="C:cytoplasm"/>
    <property type="evidence" value="ECO:0007669"/>
    <property type="project" value="TreeGrafter"/>
</dbReference>
<dbReference type="InterPro" id="IPR000860">
    <property type="entry name" value="HemC"/>
</dbReference>
<dbReference type="EC" id="2.5.1.61" evidence="5"/>
<evidence type="ECO:0000259" key="14">
    <source>
        <dbReference type="Pfam" id="PF03900"/>
    </source>
</evidence>
<evidence type="ECO:0000256" key="12">
    <source>
        <dbReference type="ARBA" id="ARBA00048169"/>
    </source>
</evidence>
<dbReference type="OrthoDB" id="564646at2759"/>
<evidence type="ECO:0000256" key="5">
    <source>
        <dbReference type="ARBA" id="ARBA00012655"/>
    </source>
</evidence>